<keyword evidence="2 5" id="KW-0238">DNA-binding</keyword>
<dbReference type="RefSeq" id="WP_176954497.1">
    <property type="nucleotide sequence ID" value="NZ_FMZO01000014.1"/>
</dbReference>
<sequence>MKSATSGILVRPEQEFRAFVKNQDEWPPHLHFHAHYEMNLVIKGGGTRYVGNHVESFEENELVLMGPNVPHCWENNRPGTNTYASLVIQWKDDFLAGALDQITEFGPIRQLLKRSAGGIKFDRYVAKEIINRKDELLAAAPFEKLILLLQLLNHLGTAGNFETLSSGDMPKPPNTCTTRIEKVYRFVKEQYTEKITLSGVAGHVNMSEGAFSRFFSRATGKPFFGFLNEYRIKIASGLLLETDLNIDEIGYVCGYECPQFFYRQFARYMGCAPRSYRNKKRETP</sequence>
<name>A0A1G6Y3P8_NIADE</name>
<keyword evidence="6" id="KW-1185">Reference proteome</keyword>
<dbReference type="InterPro" id="IPR018060">
    <property type="entry name" value="HTH_AraC"/>
</dbReference>
<dbReference type="PROSITE" id="PS00041">
    <property type="entry name" value="HTH_ARAC_FAMILY_1"/>
    <property type="match status" value="1"/>
</dbReference>
<reference evidence="6" key="1">
    <citation type="submission" date="2016-10" db="EMBL/GenBank/DDBJ databases">
        <authorList>
            <person name="Varghese N."/>
            <person name="Submissions S."/>
        </authorList>
    </citation>
    <scope>NUCLEOTIDE SEQUENCE [LARGE SCALE GENOMIC DNA]</scope>
    <source>
        <strain evidence="6">DSM 25811 / CCM 8410 / LMG 26954 / E90</strain>
    </source>
</reference>
<evidence type="ECO:0000313" key="6">
    <source>
        <dbReference type="Proteomes" id="UP000198757"/>
    </source>
</evidence>
<evidence type="ECO:0000313" key="5">
    <source>
        <dbReference type="EMBL" id="SDD84337.1"/>
    </source>
</evidence>
<dbReference type="PANTHER" id="PTHR43280:SF27">
    <property type="entry name" value="TRANSCRIPTIONAL REGULATOR MTLR"/>
    <property type="match status" value="1"/>
</dbReference>
<evidence type="ECO:0000256" key="1">
    <source>
        <dbReference type="ARBA" id="ARBA00023015"/>
    </source>
</evidence>
<dbReference type="GO" id="GO:0043565">
    <property type="term" value="F:sequence-specific DNA binding"/>
    <property type="evidence" value="ECO:0007669"/>
    <property type="project" value="InterPro"/>
</dbReference>
<dbReference type="Gene3D" id="1.10.10.60">
    <property type="entry name" value="Homeodomain-like"/>
    <property type="match status" value="2"/>
</dbReference>
<proteinExistence type="predicted"/>
<keyword evidence="3" id="KW-0804">Transcription</keyword>
<dbReference type="Gene3D" id="2.60.120.10">
    <property type="entry name" value="Jelly Rolls"/>
    <property type="match status" value="1"/>
</dbReference>
<protein>
    <submittedName>
        <fullName evidence="5">AraC-type DNA-binding protein</fullName>
    </submittedName>
</protein>
<organism evidence="5 6">
    <name type="scientific">Niabella drilacis (strain DSM 25811 / CCM 8410 / CCUG 62505 / LMG 26954 / E90)</name>
    <dbReference type="NCBI Taxonomy" id="1285928"/>
    <lineage>
        <taxon>Bacteria</taxon>
        <taxon>Pseudomonadati</taxon>
        <taxon>Bacteroidota</taxon>
        <taxon>Chitinophagia</taxon>
        <taxon>Chitinophagales</taxon>
        <taxon>Chitinophagaceae</taxon>
        <taxon>Niabella</taxon>
    </lineage>
</organism>
<dbReference type="EMBL" id="FMZO01000014">
    <property type="protein sequence ID" value="SDD84337.1"/>
    <property type="molecule type" value="Genomic_DNA"/>
</dbReference>
<dbReference type="InterPro" id="IPR011051">
    <property type="entry name" value="RmlC_Cupin_sf"/>
</dbReference>
<dbReference type="AlphaFoldDB" id="A0A1G6Y3P8"/>
<gene>
    <name evidence="5" type="ORF">SAMN04487894_114106</name>
</gene>
<dbReference type="SUPFAM" id="SSF46689">
    <property type="entry name" value="Homeodomain-like"/>
    <property type="match status" value="2"/>
</dbReference>
<dbReference type="GO" id="GO:0003700">
    <property type="term" value="F:DNA-binding transcription factor activity"/>
    <property type="evidence" value="ECO:0007669"/>
    <property type="project" value="InterPro"/>
</dbReference>
<dbReference type="InterPro" id="IPR018062">
    <property type="entry name" value="HTH_AraC-typ_CS"/>
</dbReference>
<dbReference type="InterPro" id="IPR009057">
    <property type="entry name" value="Homeodomain-like_sf"/>
</dbReference>
<evidence type="ECO:0000256" key="3">
    <source>
        <dbReference type="ARBA" id="ARBA00023163"/>
    </source>
</evidence>
<keyword evidence="1" id="KW-0805">Transcription regulation</keyword>
<dbReference type="SMART" id="SM00342">
    <property type="entry name" value="HTH_ARAC"/>
    <property type="match status" value="1"/>
</dbReference>
<evidence type="ECO:0000256" key="2">
    <source>
        <dbReference type="ARBA" id="ARBA00023125"/>
    </source>
</evidence>
<dbReference type="Proteomes" id="UP000198757">
    <property type="component" value="Unassembled WGS sequence"/>
</dbReference>
<dbReference type="PANTHER" id="PTHR43280">
    <property type="entry name" value="ARAC-FAMILY TRANSCRIPTIONAL REGULATOR"/>
    <property type="match status" value="1"/>
</dbReference>
<dbReference type="SUPFAM" id="SSF51182">
    <property type="entry name" value="RmlC-like cupins"/>
    <property type="match status" value="1"/>
</dbReference>
<evidence type="ECO:0000259" key="4">
    <source>
        <dbReference type="PROSITE" id="PS01124"/>
    </source>
</evidence>
<accession>A0A1G6Y3P8</accession>
<dbReference type="InterPro" id="IPR014710">
    <property type="entry name" value="RmlC-like_jellyroll"/>
</dbReference>
<dbReference type="Pfam" id="PF12833">
    <property type="entry name" value="HTH_18"/>
    <property type="match status" value="1"/>
</dbReference>
<dbReference type="STRING" id="1285928.SAMN04487894_114106"/>
<dbReference type="PROSITE" id="PS01124">
    <property type="entry name" value="HTH_ARAC_FAMILY_2"/>
    <property type="match status" value="1"/>
</dbReference>
<feature type="domain" description="HTH araC/xylS-type" evidence="4">
    <location>
        <begin position="181"/>
        <end position="279"/>
    </location>
</feature>